<reference evidence="1" key="1">
    <citation type="submission" date="2022-07" db="EMBL/GenBank/DDBJ databases">
        <title>Genome Sequence of Phlebia brevispora.</title>
        <authorList>
            <person name="Buettner E."/>
        </authorList>
    </citation>
    <scope>NUCLEOTIDE SEQUENCE</scope>
    <source>
        <strain evidence="1">MPL23</strain>
    </source>
</reference>
<dbReference type="EMBL" id="JANHOG010000155">
    <property type="protein sequence ID" value="KAJ3557469.1"/>
    <property type="molecule type" value="Genomic_DNA"/>
</dbReference>
<evidence type="ECO:0000313" key="2">
    <source>
        <dbReference type="Proteomes" id="UP001148662"/>
    </source>
</evidence>
<comment type="caution">
    <text evidence="1">The sequence shown here is derived from an EMBL/GenBank/DDBJ whole genome shotgun (WGS) entry which is preliminary data.</text>
</comment>
<protein>
    <submittedName>
        <fullName evidence="1">Uncharacterized protein</fullName>
    </submittedName>
</protein>
<evidence type="ECO:0000313" key="1">
    <source>
        <dbReference type="EMBL" id="KAJ3557469.1"/>
    </source>
</evidence>
<organism evidence="1 2">
    <name type="scientific">Phlebia brevispora</name>
    <dbReference type="NCBI Taxonomy" id="194682"/>
    <lineage>
        <taxon>Eukaryota</taxon>
        <taxon>Fungi</taxon>
        <taxon>Dikarya</taxon>
        <taxon>Basidiomycota</taxon>
        <taxon>Agaricomycotina</taxon>
        <taxon>Agaricomycetes</taxon>
        <taxon>Polyporales</taxon>
        <taxon>Meruliaceae</taxon>
        <taxon>Phlebia</taxon>
    </lineage>
</organism>
<gene>
    <name evidence="1" type="ORF">NM688_g1460</name>
</gene>
<dbReference type="Proteomes" id="UP001148662">
    <property type="component" value="Unassembled WGS sequence"/>
</dbReference>
<proteinExistence type="predicted"/>
<accession>A0ACC1TB96</accession>
<name>A0ACC1TB96_9APHY</name>
<sequence>MADYCPVASGLLAHPPEPQPKAELMQAIPAITPPPSPAQRALTLRNPKGEFLHWGCLKPLDSQAPFQNWFFARERDVYAIGAAASMDIRVREPVMRLHQCSLVWNGTDDRNAILIIDYSSSPHPDGLCTGTFVNRKRLEDGVPVVLRHGDETLYSYNALAAAGCHIDIGSTAGLPLQVNTGVWENSNSSDCHGSFPSILQLCSYKIILDSHNHQFRSASQQKWLPITGIPYLAGASITDGGSWHIKCGNEDARTALPDTEHVSRAAEMTVYDVTGNKVLFGDLIKEHKTIVVFIRHFFCGICQAYVSQLASIRSEALKEADVDLIVIGCGEYQPIKNYAETTGFTGPIYANPSRDLFRHFNLVENLARTPSDQPKKSYLAGHSTLGNAIDSIWKGPMKHPQLIGKQGNIFQLGGDFIFGPGNTCSFASRMKHTEDHVEVEALLAEVGITLPT</sequence>
<keyword evidence="2" id="KW-1185">Reference proteome</keyword>